<evidence type="ECO:0000259" key="1">
    <source>
        <dbReference type="Pfam" id="PF18863"/>
    </source>
</evidence>
<dbReference type="eggNOG" id="ENOG502Z8SI">
    <property type="taxonomic scope" value="Bacteria"/>
</dbReference>
<sequence>MNNSFSNRFGYAGQHIVIENAPPMLRQYVYEMLEYYVTDSTEMFKVVTQVCPSYFKIEINNYSGELIAAHTKGVLSSCDWSLVYDIIEAIAIYIKKNSYSSSLTSYIKSINEFFIKNNIGWTISKNGIVERRYCFITEKIFSNTQNNMILYESETAQEALTRGINALSKRPNPDITVAIYSATAALECFARTVTGNRKMTLGKIINENKNIFPPPIDVIAEKIWGFSSNNARHLNEGGTLSLAEAELIVGLSNSLINYLAIVFKKQ</sequence>
<dbReference type="Pfam" id="PF18863">
    <property type="entry name" value="AbiJ_NTD4"/>
    <property type="match status" value="1"/>
</dbReference>
<protein>
    <recommendedName>
        <fullName evidence="1">HEPN AbiJ-N-terminal domain-containing protein</fullName>
    </recommendedName>
</protein>
<dbReference type="HOGENOM" id="CLU_091700_0_0_7"/>
<dbReference type="InterPro" id="IPR049503">
    <property type="entry name" value="AbiJ_NTD4"/>
</dbReference>
<evidence type="ECO:0000313" key="2">
    <source>
        <dbReference type="EMBL" id="ACL50245.1"/>
    </source>
</evidence>
<name>B8J4W5_DESDA</name>
<reference evidence="2" key="1">
    <citation type="submission" date="2009-01" db="EMBL/GenBank/DDBJ databases">
        <title>Complete sequence of Desulfovibrio desulfuricans subsp. desulfuricans str. ATCC 27774.</title>
        <authorList>
            <consortium name="US DOE Joint Genome Institute"/>
            <person name="Lucas S."/>
            <person name="Copeland A."/>
            <person name="Lapidus A."/>
            <person name="Glavina del Rio T."/>
            <person name="Tice H."/>
            <person name="Bruce D."/>
            <person name="Goodwin L."/>
            <person name="Pitluck S."/>
            <person name="Sims D."/>
            <person name="Lu M."/>
            <person name="Kiss H."/>
            <person name="Meineke L."/>
            <person name="Brettin T."/>
            <person name="Detter J.C."/>
            <person name="Han C."/>
            <person name="Larimer F."/>
            <person name="Land M."/>
            <person name="Hauser L."/>
            <person name="Kyrpides N."/>
            <person name="Ovchinnikova G."/>
            <person name="Hazen T.C."/>
        </authorList>
    </citation>
    <scope>NUCLEOTIDE SEQUENCE [LARGE SCALE GENOMIC DNA]</scope>
    <source>
        <strain evidence="2">ATCC 27774</strain>
    </source>
</reference>
<accession>B8J4W5</accession>
<dbReference type="AlphaFoldDB" id="B8J4W5"/>
<proteinExistence type="predicted"/>
<dbReference type="KEGG" id="dds:Ddes_2351"/>
<dbReference type="EMBL" id="CP001358">
    <property type="protein sequence ID" value="ACL50245.1"/>
    <property type="molecule type" value="Genomic_DNA"/>
</dbReference>
<organism evidence="2">
    <name type="scientific">Desulfovibrio desulfuricans (strain ATCC 27774 / DSM 6949 / MB)</name>
    <dbReference type="NCBI Taxonomy" id="525146"/>
    <lineage>
        <taxon>Bacteria</taxon>
        <taxon>Pseudomonadati</taxon>
        <taxon>Thermodesulfobacteriota</taxon>
        <taxon>Desulfovibrionia</taxon>
        <taxon>Desulfovibrionales</taxon>
        <taxon>Desulfovibrionaceae</taxon>
        <taxon>Desulfovibrio</taxon>
    </lineage>
</organism>
<feature type="domain" description="HEPN AbiJ-N-terminal" evidence="1">
    <location>
        <begin position="4"/>
        <end position="132"/>
    </location>
</feature>
<gene>
    <name evidence="2" type="ordered locus">Ddes_2351</name>
</gene>